<dbReference type="eggNOG" id="ENOG5031HS0">
    <property type="taxonomic scope" value="Bacteria"/>
</dbReference>
<accession>J3JI97</accession>
<protein>
    <submittedName>
        <fullName evidence="2">Uncharacterized protein</fullName>
    </submittedName>
</protein>
<reference evidence="2 3" key="1">
    <citation type="submission" date="2012-07" db="EMBL/GenBank/DDBJ databases">
        <authorList>
            <person name="Durkin A.S."/>
            <person name="McCorrison J."/>
            <person name="Torralba M."/>
            <person name="Gillis M."/>
            <person name="Methe B."/>
            <person name="Sutton G."/>
            <person name="Nelson K.E."/>
        </authorList>
    </citation>
    <scope>NUCLEOTIDE SEQUENCE [LARGE SCALE GENOMIC DNA]</scope>
    <source>
        <strain evidence="3">ATCC 12104 / DSM 43013 / CCUG 2238 / JCM 8349 / NCTC 10301 / Howell 279</strain>
    </source>
</reference>
<dbReference type="PATRIC" id="fig|1115803.3.peg.2638"/>
<dbReference type="Proteomes" id="UP000007814">
    <property type="component" value="Unassembled WGS sequence"/>
</dbReference>
<evidence type="ECO:0000313" key="2">
    <source>
        <dbReference type="EMBL" id="EJN83414.1"/>
    </source>
</evidence>
<feature type="compositionally biased region" description="Basic and acidic residues" evidence="1">
    <location>
        <begin position="147"/>
        <end position="157"/>
    </location>
</feature>
<evidence type="ECO:0000313" key="3">
    <source>
        <dbReference type="Proteomes" id="UP000007814"/>
    </source>
</evidence>
<evidence type="ECO:0000256" key="1">
    <source>
        <dbReference type="SAM" id="MobiDB-lite"/>
    </source>
</evidence>
<gene>
    <name evidence="2" type="ORF">HMPREF1129_1412</name>
</gene>
<proteinExistence type="predicted"/>
<organism evidence="2 3">
    <name type="scientific">Actinomyces naeslundii (strain ATCC 12104 / DSM 43013 / CCUG 2238 / JCM 8349 / NCTC 10301 / Howell 279)</name>
    <dbReference type="NCBI Taxonomy" id="1115803"/>
    <lineage>
        <taxon>Bacteria</taxon>
        <taxon>Bacillati</taxon>
        <taxon>Actinomycetota</taxon>
        <taxon>Actinomycetes</taxon>
        <taxon>Actinomycetales</taxon>
        <taxon>Actinomycetaceae</taxon>
        <taxon>Actinomyces</taxon>
    </lineage>
</organism>
<sequence>MTLTVPEMVVSGEQVNDQGLPVTTVQLGGTQDLLPNFVVTYLKEAGKTLDDETHLQEAFLLGPGREDTYVMRTPETWMLGTKEVPACLVTWIHRGKGRDGGTVEHDDAALWITNDAGGYWRIIAHAPIGELTKTSPTWRRCSAPRWSRRDAGRRGESPLRATPRSVTESGRDSRGDCAARIVPRGHATASIHVNQPPSDR</sequence>
<comment type="caution">
    <text evidence="2">The sequence shown here is derived from an EMBL/GenBank/DDBJ whole genome shotgun (WGS) entry which is preliminary data.</text>
</comment>
<name>J3JI97_ACTNH</name>
<feature type="region of interest" description="Disordered" evidence="1">
    <location>
        <begin position="137"/>
        <end position="177"/>
    </location>
</feature>
<dbReference type="EMBL" id="ALJK01000240">
    <property type="protein sequence ID" value="EJN83414.1"/>
    <property type="molecule type" value="Genomic_DNA"/>
</dbReference>
<dbReference type="AlphaFoldDB" id="J3JI97"/>